<protein>
    <recommendedName>
        <fullName evidence="1">DUF7734 domain-containing protein</fullName>
    </recommendedName>
</protein>
<evidence type="ECO:0000313" key="2">
    <source>
        <dbReference type="EMBL" id="MCC0178692.1"/>
    </source>
</evidence>
<dbReference type="InterPro" id="IPR056636">
    <property type="entry name" value="DUF7734"/>
</dbReference>
<evidence type="ECO:0000259" key="1">
    <source>
        <dbReference type="Pfam" id="PF24869"/>
    </source>
</evidence>
<sequence length="100" mass="11026">MPESIGLRLEQYTLKRRQEVLIVDLETATGELDRVTIFAGFSSSLMKATNFDPDVPVIAADSKIISVDRLTSPYDPNNPQYIESGLTGDAIENILQELGL</sequence>
<dbReference type="AlphaFoldDB" id="A0A964FH43"/>
<feature type="domain" description="DUF7734" evidence="1">
    <location>
        <begin position="8"/>
        <end position="94"/>
    </location>
</feature>
<dbReference type="PANTHER" id="PTHR36729">
    <property type="entry name" value="EXPRESSED PROTEIN"/>
    <property type="match status" value="1"/>
</dbReference>
<reference evidence="2" key="1">
    <citation type="journal article" date="2021" name="Antonie Van Leeuwenhoek">
        <title>Draft genome and description of Waterburya agarophytonicola gen. nov. sp. nov. (Pleurocapsales, Cyanobacteria): a seaweed symbiont.</title>
        <authorList>
            <person name="Bonthond G."/>
            <person name="Shalygin S."/>
            <person name="Bayer T."/>
            <person name="Weinberger F."/>
        </authorList>
    </citation>
    <scope>NUCLEOTIDE SEQUENCE</scope>
    <source>
        <strain evidence="2">KI4</strain>
    </source>
</reference>
<keyword evidence="3" id="KW-1185">Reference proteome</keyword>
<dbReference type="Proteomes" id="UP000729733">
    <property type="component" value="Unassembled WGS sequence"/>
</dbReference>
<name>A0A964FH43_9CYAN</name>
<dbReference type="Pfam" id="PF24869">
    <property type="entry name" value="DUF7734"/>
    <property type="match status" value="1"/>
</dbReference>
<proteinExistence type="predicted"/>
<accession>A0A964FH43</accession>
<dbReference type="PANTHER" id="PTHR36729:SF2">
    <property type="entry name" value="EXPRESSED PROTEIN"/>
    <property type="match status" value="1"/>
</dbReference>
<gene>
    <name evidence="2" type="ORF">I4641_17110</name>
</gene>
<organism evidence="2 3">
    <name type="scientific">Waterburya agarophytonicola KI4</name>
    <dbReference type="NCBI Taxonomy" id="2874699"/>
    <lineage>
        <taxon>Bacteria</taxon>
        <taxon>Bacillati</taxon>
        <taxon>Cyanobacteriota</taxon>
        <taxon>Cyanophyceae</taxon>
        <taxon>Pleurocapsales</taxon>
        <taxon>Hyellaceae</taxon>
        <taxon>Waterburya</taxon>
        <taxon>Waterburya agarophytonicola</taxon>
    </lineage>
</organism>
<evidence type="ECO:0000313" key="3">
    <source>
        <dbReference type="Proteomes" id="UP000729733"/>
    </source>
</evidence>
<dbReference type="EMBL" id="JADWDC010000051">
    <property type="protein sequence ID" value="MCC0178692.1"/>
    <property type="molecule type" value="Genomic_DNA"/>
</dbReference>
<comment type="caution">
    <text evidence="2">The sequence shown here is derived from an EMBL/GenBank/DDBJ whole genome shotgun (WGS) entry which is preliminary data.</text>
</comment>